<dbReference type="Proteomes" id="UP000282876">
    <property type="component" value="Unassembled WGS sequence"/>
</dbReference>
<dbReference type="AlphaFoldDB" id="A0A437AL23"/>
<gene>
    <name evidence="1" type="ORF">TUBRATIS_17460</name>
</gene>
<sequence length="567" mass="68357">MVVLFMFYFDLFYLAKKRSLEKDNVWEDCYSKNIKMKRVELLVDESLNNFQSNTNIIGDDNICGNPVLLENEEIPDEVNSRITEFGQSTNLLEWFNDIDVMCNEQQVNKDKELIELEGTQVEEYFNNLKKYLNVPNNESIQKPTEKISPNYFLKDKKSFIQPIEFTPDFIALHQKLINQPKNKSIYKGSKTIITFQTQTIKNTFICPIVKHIETNYTFRFSFCICIFYKELRMQKVLDNYRKEKKEKIKVTVDSFLNNYIRDDILGIKYQIKLSLPNNFAFEEDLKSNQKKFLESHLNLFNLYLTNFCDKYQQIIMNFTRRFDIHRRTEFANLNLRKKIEIFLYDLKRFSEDKKYSIFLDLFPEIKIFVSYLESTVIFFTEYKQIVVIITFAIFKFLFWKENIKLELDSLKEDKDYLKSSILTRLLLNVRTLLYIIFSKGRIGNLCFYFGKPMLFRLFFNFLRVENPSIFKCFDFDEHLFNNMILEKNIENIIYLHYQQVSYDSESFNFHVIERFCLHYSQDFVSQTNLLMREFFKNTTCELLNDSDEMIETYKETKKQFFNYLLGV</sequence>
<accession>A0A437AL23</accession>
<evidence type="ECO:0000313" key="2">
    <source>
        <dbReference type="Proteomes" id="UP000282876"/>
    </source>
</evidence>
<reference evidence="1 2" key="1">
    <citation type="submission" date="2018-10" db="EMBL/GenBank/DDBJ databases">
        <title>Draft genome sequence of the microsporidian Tubulinosema ratisbonensis.</title>
        <authorList>
            <person name="Polonais V."/>
            <person name="Peyretaillade E."/>
            <person name="Niehus S."/>
            <person name="Wawrzyniak I."/>
            <person name="Franchet A."/>
            <person name="Gaspin C."/>
            <person name="Reichstadt M."/>
            <person name="Belser C."/>
            <person name="Labadie K."/>
            <person name="Delbac F."/>
            <person name="Ferrandon D."/>
        </authorList>
    </citation>
    <scope>NUCLEOTIDE SEQUENCE [LARGE SCALE GENOMIC DNA]</scope>
    <source>
        <strain evidence="1 2">Franzen</strain>
    </source>
</reference>
<keyword evidence="2" id="KW-1185">Reference proteome</keyword>
<evidence type="ECO:0000313" key="1">
    <source>
        <dbReference type="EMBL" id="RVD91787.1"/>
    </source>
</evidence>
<organism evidence="1 2">
    <name type="scientific">Tubulinosema ratisbonensis</name>
    <dbReference type="NCBI Taxonomy" id="291195"/>
    <lineage>
        <taxon>Eukaryota</taxon>
        <taxon>Fungi</taxon>
        <taxon>Fungi incertae sedis</taxon>
        <taxon>Microsporidia</taxon>
        <taxon>Tubulinosematoidea</taxon>
        <taxon>Tubulinosematidae</taxon>
        <taxon>Tubulinosema</taxon>
    </lineage>
</organism>
<dbReference type="EMBL" id="RCSS01000408">
    <property type="protein sequence ID" value="RVD91787.1"/>
    <property type="molecule type" value="Genomic_DNA"/>
</dbReference>
<name>A0A437AL23_9MICR</name>
<proteinExistence type="predicted"/>
<dbReference type="VEuPathDB" id="MicrosporidiaDB:TUBRATIS_17460"/>
<comment type="caution">
    <text evidence="1">The sequence shown here is derived from an EMBL/GenBank/DDBJ whole genome shotgun (WGS) entry which is preliminary data.</text>
</comment>
<protein>
    <submittedName>
        <fullName evidence="1">Uncharacterized protein</fullName>
    </submittedName>
</protein>